<dbReference type="Gene3D" id="1.20.140.10">
    <property type="entry name" value="Butyryl-CoA Dehydrogenase, subunit A, domain 3"/>
    <property type="match status" value="1"/>
</dbReference>
<dbReference type="InterPro" id="IPR050741">
    <property type="entry name" value="Acyl-CoA_dehydrogenase"/>
</dbReference>
<dbReference type="PANTHER" id="PTHR48083:SF19">
    <property type="entry name" value="FLAVIN-DEPENDENT MONOOXYGENASE, OXYGENASE SUBUNIT HSAA"/>
    <property type="match status" value="1"/>
</dbReference>
<dbReference type="Gene3D" id="2.40.110.10">
    <property type="entry name" value="Butyryl-CoA Dehydrogenase, subunit A, domain 2"/>
    <property type="match status" value="1"/>
</dbReference>
<feature type="domain" description="Acyl-CoA dehydrogenase C-terminal" evidence="4">
    <location>
        <begin position="264"/>
        <end position="390"/>
    </location>
</feature>
<keyword evidence="1" id="KW-0560">Oxidoreductase</keyword>
<keyword evidence="6" id="KW-1185">Reference proteome</keyword>
<dbReference type="Pfam" id="PF08028">
    <property type="entry name" value="Acyl-CoA_dh_2"/>
    <property type="match status" value="1"/>
</dbReference>
<gene>
    <name evidence="5" type="ORF">F6J85_01085</name>
</gene>
<dbReference type="PANTHER" id="PTHR48083">
    <property type="entry name" value="MEDIUM-CHAIN SPECIFIC ACYL-COA DEHYDROGENASE, MITOCHONDRIAL-RELATED"/>
    <property type="match status" value="1"/>
</dbReference>
<organism evidence="5 6">
    <name type="scientific">Microbacterium lushaniae</name>
    <dbReference type="NCBI Taxonomy" id="2614639"/>
    <lineage>
        <taxon>Bacteria</taxon>
        <taxon>Bacillati</taxon>
        <taxon>Actinomycetota</taxon>
        <taxon>Actinomycetes</taxon>
        <taxon>Micrococcales</taxon>
        <taxon>Microbacteriaceae</taxon>
        <taxon>Microbacterium</taxon>
    </lineage>
</organism>
<evidence type="ECO:0000313" key="5">
    <source>
        <dbReference type="EMBL" id="QEW01829.1"/>
    </source>
</evidence>
<dbReference type="GO" id="GO:0016712">
    <property type="term" value="F:oxidoreductase activity, acting on paired donors, with incorporation or reduction of molecular oxygen, reduced flavin or flavoprotein as one donor, and incorporation of one atom of oxygen"/>
    <property type="evidence" value="ECO:0007669"/>
    <property type="project" value="TreeGrafter"/>
</dbReference>
<proteinExistence type="inferred from homology"/>
<sequence>MPSVTLCLTLRRRHLESLMAATALRPEISTIVDRIDELRPTLTAGGRDADRDRRIPQEAFDAVAATGAFSISAPTNVGGLGANTAECHAVARAIGRGDGSIAWVHGILDSGAWVVSLMDEQAQQDVWGTDKGADSFISIVLATTSDSERVDGGYRVTGKWGYGTGSLHADWSLLGIPLKNDAGEVVDAGLALIPTSELSMEDNWFVAGMKSTASVMQIAEDVFVPAHRVFPLTAAVEGGYLGGNDEQTYRTVFVPSLFMKLIGPHLGMGRAALDYVTSKAESKAIAYTGYEKQADSAVFQSAIAKAAVQLDAAELVARELADRIYEGAGSDAYAPYAERIEMRAKAGWVVETITTMINDLMTAHGSAGFAESAPLQRVWRDQATASRHGHTLAASGFEAYGKVLFGREDDARFVLPIV</sequence>
<comment type="similarity">
    <text evidence="2">Belongs to the HpaH/HsaA monooxygenase family.</text>
</comment>
<evidence type="ECO:0000259" key="4">
    <source>
        <dbReference type="Pfam" id="PF08028"/>
    </source>
</evidence>
<reference evidence="6" key="1">
    <citation type="submission" date="2019-09" db="EMBL/GenBank/DDBJ databases">
        <title>Mumia zhuanghuii sp. nov. isolated from the intestinal contents of plateau pika (Ochotona curzoniae) in the Qinghai-Tibet plateau of China.</title>
        <authorList>
            <person name="Tian Z."/>
        </authorList>
    </citation>
    <scope>NUCLEOTIDE SEQUENCE [LARGE SCALE GENOMIC DNA]</scope>
    <source>
        <strain evidence="6">L-031</strain>
    </source>
</reference>
<dbReference type="GO" id="GO:0005737">
    <property type="term" value="C:cytoplasm"/>
    <property type="evidence" value="ECO:0007669"/>
    <property type="project" value="TreeGrafter"/>
</dbReference>
<dbReference type="GO" id="GO:0050660">
    <property type="term" value="F:flavin adenine dinucleotide binding"/>
    <property type="evidence" value="ECO:0007669"/>
    <property type="project" value="InterPro"/>
</dbReference>
<dbReference type="InterPro" id="IPR009100">
    <property type="entry name" value="AcylCoA_DH/oxidase_NM_dom_sf"/>
</dbReference>
<evidence type="ECO:0000256" key="2">
    <source>
        <dbReference type="ARBA" id="ARBA00049661"/>
    </source>
</evidence>
<evidence type="ECO:0000313" key="6">
    <source>
        <dbReference type="Proteomes" id="UP000325516"/>
    </source>
</evidence>
<accession>A0A5J6L038</accession>
<dbReference type="InterPro" id="IPR013786">
    <property type="entry name" value="AcylCoA_DH/ox_N"/>
</dbReference>
<dbReference type="AlphaFoldDB" id="A0A5J6L038"/>
<protein>
    <submittedName>
        <fullName evidence="5">Oxidoreductase</fullName>
    </submittedName>
</protein>
<evidence type="ECO:0000256" key="1">
    <source>
        <dbReference type="ARBA" id="ARBA00023002"/>
    </source>
</evidence>
<dbReference type="KEGG" id="mlz:F6J85_01085"/>
<dbReference type="InterPro" id="IPR036250">
    <property type="entry name" value="AcylCo_DH-like_C"/>
</dbReference>
<dbReference type="GO" id="GO:0033539">
    <property type="term" value="P:fatty acid beta-oxidation using acyl-CoA dehydrogenase"/>
    <property type="evidence" value="ECO:0007669"/>
    <property type="project" value="TreeGrafter"/>
</dbReference>
<dbReference type="GO" id="GO:0003995">
    <property type="term" value="F:acyl-CoA dehydrogenase activity"/>
    <property type="evidence" value="ECO:0007669"/>
    <property type="project" value="TreeGrafter"/>
</dbReference>
<evidence type="ECO:0000259" key="3">
    <source>
        <dbReference type="Pfam" id="PF02771"/>
    </source>
</evidence>
<dbReference type="InterPro" id="IPR037069">
    <property type="entry name" value="AcylCoA_DH/ox_N_sf"/>
</dbReference>
<dbReference type="Pfam" id="PF02771">
    <property type="entry name" value="Acyl-CoA_dh_N"/>
    <property type="match status" value="1"/>
</dbReference>
<dbReference type="InterPro" id="IPR046373">
    <property type="entry name" value="Acyl-CoA_Oxase/DH_mid-dom_sf"/>
</dbReference>
<name>A0A5J6L038_9MICO</name>
<dbReference type="Gene3D" id="1.10.540.10">
    <property type="entry name" value="Acyl-CoA dehydrogenase/oxidase, N-terminal domain"/>
    <property type="match status" value="1"/>
</dbReference>
<feature type="domain" description="Acyl-CoA dehydrogenase/oxidase N-terminal" evidence="3">
    <location>
        <begin position="47"/>
        <end position="124"/>
    </location>
</feature>
<dbReference type="EMBL" id="CP044232">
    <property type="protein sequence ID" value="QEW01829.1"/>
    <property type="molecule type" value="Genomic_DNA"/>
</dbReference>
<dbReference type="SUPFAM" id="SSF56645">
    <property type="entry name" value="Acyl-CoA dehydrogenase NM domain-like"/>
    <property type="match status" value="1"/>
</dbReference>
<dbReference type="Proteomes" id="UP000325516">
    <property type="component" value="Chromosome"/>
</dbReference>
<dbReference type="InterPro" id="IPR013107">
    <property type="entry name" value="Acyl-CoA_DH_C"/>
</dbReference>
<dbReference type="SUPFAM" id="SSF47203">
    <property type="entry name" value="Acyl-CoA dehydrogenase C-terminal domain-like"/>
    <property type="match status" value="1"/>
</dbReference>
<dbReference type="PIRSF" id="PIRSF016578">
    <property type="entry name" value="HsaA"/>
    <property type="match status" value="1"/>
</dbReference>